<feature type="compositionally biased region" description="Polar residues" evidence="1">
    <location>
        <begin position="38"/>
        <end position="51"/>
    </location>
</feature>
<dbReference type="GeneID" id="108019037"/>
<dbReference type="Proteomes" id="UP001652628">
    <property type="component" value="Chromosome X"/>
</dbReference>
<dbReference type="RefSeq" id="XP_016942142.3">
    <property type="nucleotide sequence ID" value="XM_017086653.4"/>
</dbReference>
<evidence type="ECO:0000313" key="3">
    <source>
        <dbReference type="RefSeq" id="XP_016942142.3"/>
    </source>
</evidence>
<feature type="compositionally biased region" description="Polar residues" evidence="1">
    <location>
        <begin position="1"/>
        <end position="10"/>
    </location>
</feature>
<evidence type="ECO:0000313" key="2">
    <source>
        <dbReference type="Proteomes" id="UP001652628"/>
    </source>
</evidence>
<feature type="region of interest" description="Disordered" evidence="1">
    <location>
        <begin position="1"/>
        <end position="51"/>
    </location>
</feature>
<gene>
    <name evidence="3" type="primary">LOC108019037</name>
</gene>
<name>A0AB39ZSL7_DROSZ</name>
<feature type="region of interest" description="Disordered" evidence="1">
    <location>
        <begin position="91"/>
        <end position="116"/>
    </location>
</feature>
<keyword evidence="2" id="KW-1185">Reference proteome</keyword>
<organism evidence="2 3">
    <name type="scientific">Drosophila suzukii</name>
    <name type="common">Spotted-wing drosophila fruit fly</name>
    <dbReference type="NCBI Taxonomy" id="28584"/>
    <lineage>
        <taxon>Eukaryota</taxon>
        <taxon>Metazoa</taxon>
        <taxon>Ecdysozoa</taxon>
        <taxon>Arthropoda</taxon>
        <taxon>Hexapoda</taxon>
        <taxon>Insecta</taxon>
        <taxon>Pterygota</taxon>
        <taxon>Neoptera</taxon>
        <taxon>Endopterygota</taxon>
        <taxon>Diptera</taxon>
        <taxon>Brachycera</taxon>
        <taxon>Muscomorpha</taxon>
        <taxon>Ephydroidea</taxon>
        <taxon>Drosophilidae</taxon>
        <taxon>Drosophila</taxon>
        <taxon>Sophophora</taxon>
    </lineage>
</organism>
<evidence type="ECO:0000256" key="1">
    <source>
        <dbReference type="SAM" id="MobiDB-lite"/>
    </source>
</evidence>
<proteinExistence type="predicted"/>
<dbReference type="AlphaFoldDB" id="A0AB39ZSL7"/>
<reference evidence="3" key="1">
    <citation type="submission" date="2025-08" db="UniProtKB">
        <authorList>
            <consortium name="RefSeq"/>
        </authorList>
    </citation>
    <scope>IDENTIFICATION</scope>
</reference>
<feature type="region of interest" description="Disordered" evidence="1">
    <location>
        <begin position="184"/>
        <end position="203"/>
    </location>
</feature>
<feature type="compositionally biased region" description="Basic and acidic residues" evidence="1">
    <location>
        <begin position="91"/>
        <end position="102"/>
    </location>
</feature>
<protein>
    <submittedName>
        <fullName evidence="3">Uncharacterized protein</fullName>
    </submittedName>
</protein>
<feature type="compositionally biased region" description="Basic and acidic residues" evidence="1">
    <location>
        <begin position="16"/>
        <end position="25"/>
    </location>
</feature>
<accession>A0AB39ZSL7</accession>
<sequence length="203" mass="22951">MDRNTKTTQPKSKRIRLSEPVEPIDRAAMPVEDPEINASLQPTPLLNSSRRVPSPPFTELPICMKYVDLYDPDLTCSSRTWKNWVRLSEERKLKSPPSKETECLMSEASSSKLGEESRAAERLLDCDVDNDTPRRNIDFDDLTTSFANMTLGAALPNSLDDWVESEGLLDAYIDIEEFDEQLNLESPDSPKNQDLLFKASKSP</sequence>